<gene>
    <name evidence="1" type="ORF">PSYICH_LOCUS8054</name>
</gene>
<organism evidence="1 2">
    <name type="scientific">Psylliodes chrysocephalus</name>
    <dbReference type="NCBI Taxonomy" id="3402493"/>
    <lineage>
        <taxon>Eukaryota</taxon>
        <taxon>Metazoa</taxon>
        <taxon>Ecdysozoa</taxon>
        <taxon>Arthropoda</taxon>
        <taxon>Hexapoda</taxon>
        <taxon>Insecta</taxon>
        <taxon>Pterygota</taxon>
        <taxon>Neoptera</taxon>
        <taxon>Endopterygota</taxon>
        <taxon>Coleoptera</taxon>
        <taxon>Polyphaga</taxon>
        <taxon>Cucujiformia</taxon>
        <taxon>Chrysomeloidea</taxon>
        <taxon>Chrysomelidae</taxon>
        <taxon>Galerucinae</taxon>
        <taxon>Alticini</taxon>
        <taxon>Psylliodes</taxon>
    </lineage>
</organism>
<accession>A0A9P0CYZ0</accession>
<dbReference type="EMBL" id="OV651833">
    <property type="protein sequence ID" value="CAH1107499.1"/>
    <property type="molecule type" value="Genomic_DNA"/>
</dbReference>
<name>A0A9P0CYZ0_9CUCU</name>
<keyword evidence="2" id="KW-1185">Reference proteome</keyword>
<dbReference type="Proteomes" id="UP001153636">
    <property type="component" value="Chromosome 21"/>
</dbReference>
<proteinExistence type="predicted"/>
<evidence type="ECO:0000313" key="2">
    <source>
        <dbReference type="Proteomes" id="UP001153636"/>
    </source>
</evidence>
<evidence type="ECO:0000313" key="1">
    <source>
        <dbReference type="EMBL" id="CAH1107499.1"/>
    </source>
</evidence>
<dbReference type="OrthoDB" id="6781392at2759"/>
<reference evidence="1" key="1">
    <citation type="submission" date="2022-01" db="EMBL/GenBank/DDBJ databases">
        <authorList>
            <person name="King R."/>
        </authorList>
    </citation>
    <scope>NUCLEOTIDE SEQUENCE</scope>
</reference>
<protein>
    <submittedName>
        <fullName evidence="1">Uncharacterized protein</fullName>
    </submittedName>
</protein>
<sequence>MVFINEDILAESENEYSLSENQNNVEVSYSTNTGDEKSKFEWGDADTRLLLDLYHSGLPDVGPLKKYPNKKALWHYISQDIKSQVKLERTPGQRETRLKTILKRKTKIRKIMKLLERPGLNSV</sequence>
<dbReference type="AlphaFoldDB" id="A0A9P0CYZ0"/>